<reference evidence="1" key="1">
    <citation type="submission" date="2021-05" db="UniProtKB">
        <authorList>
            <consortium name="EnsemblPlants"/>
        </authorList>
    </citation>
    <scope>IDENTIFICATION</scope>
    <source>
        <strain evidence="1">subsp. malaccensis</strain>
    </source>
</reference>
<dbReference type="InParanoid" id="A0A804I7A2"/>
<proteinExistence type="predicted"/>
<name>A0A804I7A2_MUSAM</name>
<sequence>MLQQWERKTNHAMASHICWCRKLMRKILM</sequence>
<keyword evidence="2" id="KW-1185">Reference proteome</keyword>
<dbReference type="Proteomes" id="UP000012960">
    <property type="component" value="Unplaced"/>
</dbReference>
<dbReference type="EnsemblPlants" id="Ma03_t01430.1">
    <property type="protein sequence ID" value="Ma03_p01430.1"/>
    <property type="gene ID" value="Ma03_g01430"/>
</dbReference>
<organism evidence="1 2">
    <name type="scientific">Musa acuminata subsp. malaccensis</name>
    <name type="common">Wild banana</name>
    <name type="synonym">Musa malaccensis</name>
    <dbReference type="NCBI Taxonomy" id="214687"/>
    <lineage>
        <taxon>Eukaryota</taxon>
        <taxon>Viridiplantae</taxon>
        <taxon>Streptophyta</taxon>
        <taxon>Embryophyta</taxon>
        <taxon>Tracheophyta</taxon>
        <taxon>Spermatophyta</taxon>
        <taxon>Magnoliopsida</taxon>
        <taxon>Liliopsida</taxon>
        <taxon>Zingiberales</taxon>
        <taxon>Musaceae</taxon>
        <taxon>Musa</taxon>
    </lineage>
</organism>
<dbReference type="Gramene" id="Ma03_t01430.1">
    <property type="protein sequence ID" value="Ma03_p01430.1"/>
    <property type="gene ID" value="Ma03_g01430"/>
</dbReference>
<evidence type="ECO:0000313" key="1">
    <source>
        <dbReference type="EnsemblPlants" id="Ma03_p01430.1"/>
    </source>
</evidence>
<accession>A0A804I7A2</accession>
<dbReference type="AlphaFoldDB" id="A0A804I7A2"/>
<protein>
    <submittedName>
        <fullName evidence="1">Uncharacterized protein</fullName>
    </submittedName>
</protein>
<evidence type="ECO:0000313" key="2">
    <source>
        <dbReference type="Proteomes" id="UP000012960"/>
    </source>
</evidence>